<name>A0A2W4ZWD5_9SPHN</name>
<evidence type="ECO:0008006" key="4">
    <source>
        <dbReference type="Google" id="ProtNLM"/>
    </source>
</evidence>
<proteinExistence type="predicted"/>
<dbReference type="InterPro" id="IPR006530">
    <property type="entry name" value="YD"/>
</dbReference>
<sequence length="567" mass="58927">YPSGDQITISWASVTYCTKLSNQLVASGSENSAQTSSDTSAASASTTISPQSIIDCSIADQQTRKRIQAVSNNTGYQLHYYYQNDYVDVWNDNGLIRNNSDQWLNLTGVKGINTTVEACDPNAFSCTLTGNWPTVTLASGGSGVLLVTMPGGGVWRYTYSGTSNPIYSIRRPTSSTDNVVVTLNLAGNSLTYAQDGQTWSYARAGVGSGTVTTTVTDPLGHQSIATANEAISQLLTYKDRTNRTTTYTYDGAGRLLTAQAPEGNKAQYAYDGRGNVTSITNFAKGSVGSITSYQASYPASCANPVICNKPTTSTDAGGNVTNYNYDATHGGTLSVTLPAPASGGVRPETRYGYTSYGGIYRQTSTSSCRTTASCTGTSDETMTTTSFTGGNLLPTTISGGAGDGSLTATTTIGYDSIGNAISVDGPLPGSGDTSWAIYNADRQKVGAIGPDPDGSGGLLPRAQRITYDADGDAIQVDVGNVPSGATNLGTFTVLQSQTIGYDGAKRVVSSQLVAGGATQALTQTSYDALGRVDCTVQRMNPAQFASPPSACSLGAEGSFGPDRITRT</sequence>
<comment type="caution">
    <text evidence="2">The sequence shown here is derived from an EMBL/GenBank/DDBJ whole genome shotgun (WGS) entry which is preliminary data.</text>
</comment>
<protein>
    <recommendedName>
        <fullName evidence="4">RHS repeat protein</fullName>
    </recommendedName>
</protein>
<feature type="non-terminal residue" evidence="2">
    <location>
        <position position="567"/>
    </location>
</feature>
<dbReference type="Pfam" id="PF05593">
    <property type="entry name" value="RHS_repeat"/>
    <property type="match status" value="1"/>
</dbReference>
<reference evidence="2 3" key="1">
    <citation type="submission" date="2017-08" db="EMBL/GenBank/DDBJ databases">
        <title>Infants hospitalized years apart are colonized by the same room-sourced microbial strains.</title>
        <authorList>
            <person name="Brooks B."/>
            <person name="Olm M.R."/>
            <person name="Firek B.A."/>
            <person name="Baker R."/>
            <person name="Thomas B.C."/>
            <person name="Morowitz M.J."/>
            <person name="Banfield J.F."/>
        </authorList>
    </citation>
    <scope>NUCLEOTIDE SEQUENCE [LARGE SCALE GENOMIC DNA]</scope>
    <source>
        <strain evidence="2">S2_018_000_R2_101</strain>
    </source>
</reference>
<dbReference type="EMBL" id="QFNN01000189">
    <property type="protein sequence ID" value="PZO86600.1"/>
    <property type="molecule type" value="Genomic_DNA"/>
</dbReference>
<feature type="region of interest" description="Disordered" evidence="1">
    <location>
        <begin position="545"/>
        <end position="567"/>
    </location>
</feature>
<gene>
    <name evidence="2" type="ORF">DI623_16160</name>
</gene>
<dbReference type="NCBIfam" id="TIGR01643">
    <property type="entry name" value="YD_repeat_2x"/>
    <property type="match status" value="2"/>
</dbReference>
<evidence type="ECO:0000313" key="2">
    <source>
        <dbReference type="EMBL" id="PZO86600.1"/>
    </source>
</evidence>
<organism evidence="2 3">
    <name type="scientific">Sphingomonas sanxanigenens</name>
    <dbReference type="NCBI Taxonomy" id="397260"/>
    <lineage>
        <taxon>Bacteria</taxon>
        <taxon>Pseudomonadati</taxon>
        <taxon>Pseudomonadota</taxon>
        <taxon>Alphaproteobacteria</taxon>
        <taxon>Sphingomonadales</taxon>
        <taxon>Sphingomonadaceae</taxon>
        <taxon>Sphingomonas</taxon>
    </lineage>
</organism>
<evidence type="ECO:0000313" key="3">
    <source>
        <dbReference type="Proteomes" id="UP000249066"/>
    </source>
</evidence>
<dbReference type="Gene3D" id="2.180.10.10">
    <property type="entry name" value="RHS repeat-associated core"/>
    <property type="match status" value="1"/>
</dbReference>
<dbReference type="AlphaFoldDB" id="A0A2W4ZWD5"/>
<accession>A0A2W4ZWD5</accession>
<feature type="non-terminal residue" evidence="2">
    <location>
        <position position="1"/>
    </location>
</feature>
<dbReference type="InterPro" id="IPR031325">
    <property type="entry name" value="RHS_repeat"/>
</dbReference>
<evidence type="ECO:0000256" key="1">
    <source>
        <dbReference type="SAM" id="MobiDB-lite"/>
    </source>
</evidence>
<dbReference type="Proteomes" id="UP000249066">
    <property type="component" value="Unassembled WGS sequence"/>
</dbReference>